<evidence type="ECO:0000256" key="4">
    <source>
        <dbReference type="PROSITE-ProRule" id="PRU00236"/>
    </source>
</evidence>
<dbReference type="Pfam" id="PF02146">
    <property type="entry name" value="SIR2"/>
    <property type="match status" value="1"/>
</dbReference>
<evidence type="ECO:0000256" key="3">
    <source>
        <dbReference type="ARBA" id="ARBA00023027"/>
    </source>
</evidence>
<evidence type="ECO:0000313" key="6">
    <source>
        <dbReference type="EMBL" id="EHR38146.1"/>
    </source>
</evidence>
<dbReference type="InterPro" id="IPR029035">
    <property type="entry name" value="DHS-like_NAD/FAD-binding_dom"/>
</dbReference>
<organism evidence="6 7">
    <name type="scientific">Facklamia languida CCUG 37842</name>
    <dbReference type="NCBI Taxonomy" id="883113"/>
    <lineage>
        <taxon>Bacteria</taxon>
        <taxon>Bacillati</taxon>
        <taxon>Bacillota</taxon>
        <taxon>Bacilli</taxon>
        <taxon>Lactobacillales</taxon>
        <taxon>Aerococcaceae</taxon>
        <taxon>Facklamia</taxon>
    </lineage>
</organism>
<keyword evidence="2" id="KW-0808">Transferase</keyword>
<dbReference type="InterPro" id="IPR026590">
    <property type="entry name" value="Ssirtuin_cat_dom"/>
</dbReference>
<dbReference type="GO" id="GO:0017136">
    <property type="term" value="F:histone deacetylase activity, NAD-dependent"/>
    <property type="evidence" value="ECO:0007669"/>
    <property type="project" value="TreeGrafter"/>
</dbReference>
<evidence type="ECO:0000313" key="7">
    <source>
        <dbReference type="Proteomes" id="UP000006190"/>
    </source>
</evidence>
<keyword evidence="7" id="KW-1185">Reference proteome</keyword>
<feature type="binding site" evidence="4">
    <location>
        <position position="132"/>
    </location>
    <ligand>
        <name>Zn(2+)</name>
        <dbReference type="ChEBI" id="CHEBI:29105"/>
    </ligand>
</feature>
<feature type="domain" description="Deacetylase sirtuin-type" evidence="5">
    <location>
        <begin position="1"/>
        <end position="251"/>
    </location>
</feature>
<name>H3NH91_9LACT</name>
<dbReference type="OrthoDB" id="9800582at2"/>
<evidence type="ECO:0000256" key="2">
    <source>
        <dbReference type="ARBA" id="ARBA00022679"/>
    </source>
</evidence>
<reference evidence="6 7" key="1">
    <citation type="submission" date="2012-01" db="EMBL/GenBank/DDBJ databases">
        <title>The Genome Sequence of Facklamia languida CCUG 37842.</title>
        <authorList>
            <consortium name="The Broad Institute Genome Sequencing Platform"/>
            <person name="Earl A."/>
            <person name="Ward D."/>
            <person name="Feldgarden M."/>
            <person name="Gevers D."/>
            <person name="Huys G."/>
            <person name="Young S.K."/>
            <person name="Zeng Q."/>
            <person name="Gargeya S."/>
            <person name="Fitzgerald M."/>
            <person name="Haas B."/>
            <person name="Abouelleil A."/>
            <person name="Alvarado L."/>
            <person name="Arachchi H.M."/>
            <person name="Berlin A."/>
            <person name="Chapman S.B."/>
            <person name="Gearin G."/>
            <person name="Goldberg J."/>
            <person name="Griggs A."/>
            <person name="Gujja S."/>
            <person name="Hansen M."/>
            <person name="Heiman D."/>
            <person name="Howarth C."/>
            <person name="Larimer J."/>
            <person name="Lui A."/>
            <person name="MacDonald P.J.P."/>
            <person name="McCowen C."/>
            <person name="Montmayeur A."/>
            <person name="Murphy C."/>
            <person name="Neiman D."/>
            <person name="Pearson M."/>
            <person name="Priest M."/>
            <person name="Roberts A."/>
            <person name="Saif S."/>
            <person name="Shea T."/>
            <person name="Sisk P."/>
            <person name="Stolte C."/>
            <person name="Sykes S."/>
            <person name="Wortman J."/>
            <person name="Nusbaum C."/>
            <person name="Birren B."/>
        </authorList>
    </citation>
    <scope>NUCLEOTIDE SEQUENCE [LARGE SCALE GENOMIC DNA]</scope>
    <source>
        <strain evidence="6 7">CCUG 37842</strain>
    </source>
</reference>
<dbReference type="STRING" id="883113.HMPREF9708_00230"/>
<comment type="caution">
    <text evidence="6">The sequence shown here is derived from an EMBL/GenBank/DDBJ whole genome shotgun (WGS) entry which is preliminary data.</text>
</comment>
<gene>
    <name evidence="6" type="ORF">HMPREF9708_00230</name>
</gene>
<dbReference type="Gene3D" id="3.40.50.1220">
    <property type="entry name" value="TPP-binding domain"/>
    <property type="match status" value="1"/>
</dbReference>
<dbReference type="RefSeq" id="WP_006308115.1">
    <property type="nucleotide sequence ID" value="NZ_JH601133.1"/>
</dbReference>
<sequence length="258" mass="29621">MLPQEMIMQLATYLNQASITIFYGGAGTSTESGVPDYRGRFGTWTKMEEDHKNPLYFANIKRLKEDPVAFFKIREEVDRKEPEPNFTHRLLANLERNGQDIRVITQNVDGLHQKAGQVYVDELHGDTREWFCMDCRRSYPREALQKNQDKVAYCRTCGGILRPNVIYFGESIPHDVMKRARWSMEQADLLIIAGTTLTTPAAKRLVQHFKGEHIVIVNYDPLDIAPLEADLFIRQPIGQVMQQVAPLLDHYQSDPSDP</sequence>
<dbReference type="eggNOG" id="COG0846">
    <property type="taxonomic scope" value="Bacteria"/>
</dbReference>
<dbReference type="InterPro" id="IPR050134">
    <property type="entry name" value="NAD-dep_sirtuin_deacylases"/>
</dbReference>
<dbReference type="HOGENOM" id="CLU_023643_3_0_9"/>
<dbReference type="Gene3D" id="3.30.1600.10">
    <property type="entry name" value="SIR2/SIRT2 'Small Domain"/>
    <property type="match status" value="1"/>
</dbReference>
<feature type="binding site" evidence="4">
    <location>
        <position position="154"/>
    </location>
    <ligand>
        <name>Zn(2+)</name>
        <dbReference type="ChEBI" id="CHEBI:29105"/>
    </ligand>
</feature>
<keyword evidence="4" id="KW-0479">Metal-binding</keyword>
<dbReference type="InterPro" id="IPR026591">
    <property type="entry name" value="Sirtuin_cat_small_dom_sf"/>
</dbReference>
<dbReference type="AlphaFoldDB" id="H3NH91"/>
<dbReference type="EC" id="2.3.1.286" evidence="1"/>
<dbReference type="InterPro" id="IPR003000">
    <property type="entry name" value="Sirtuin"/>
</dbReference>
<dbReference type="PATRIC" id="fig|883113.3.peg.231"/>
<dbReference type="PANTHER" id="PTHR11085:SF4">
    <property type="entry name" value="NAD-DEPENDENT PROTEIN DEACYLASE"/>
    <property type="match status" value="1"/>
</dbReference>
<dbReference type="PROSITE" id="PS50305">
    <property type="entry name" value="SIRTUIN"/>
    <property type="match status" value="1"/>
</dbReference>
<accession>H3NH91</accession>
<dbReference type="GO" id="GO:0046872">
    <property type="term" value="F:metal ion binding"/>
    <property type="evidence" value="ECO:0007669"/>
    <property type="project" value="UniProtKB-KW"/>
</dbReference>
<dbReference type="Proteomes" id="UP000006190">
    <property type="component" value="Unassembled WGS sequence"/>
</dbReference>
<keyword evidence="3" id="KW-0520">NAD</keyword>
<feature type="active site" description="Proton acceptor" evidence="4">
    <location>
        <position position="124"/>
    </location>
</feature>
<evidence type="ECO:0000256" key="1">
    <source>
        <dbReference type="ARBA" id="ARBA00012928"/>
    </source>
</evidence>
<dbReference type="CDD" id="cd01407">
    <property type="entry name" value="SIR2-fam"/>
    <property type="match status" value="1"/>
</dbReference>
<proteinExistence type="predicted"/>
<keyword evidence="4" id="KW-0862">Zinc</keyword>
<protein>
    <recommendedName>
        <fullName evidence="1">protein acetyllysine N-acetyltransferase</fullName>
        <ecNumber evidence="1">2.3.1.286</ecNumber>
    </recommendedName>
</protein>
<evidence type="ECO:0000259" key="5">
    <source>
        <dbReference type="PROSITE" id="PS50305"/>
    </source>
</evidence>
<feature type="binding site" evidence="4">
    <location>
        <position position="157"/>
    </location>
    <ligand>
        <name>Zn(2+)</name>
        <dbReference type="ChEBI" id="CHEBI:29105"/>
    </ligand>
</feature>
<dbReference type="PANTHER" id="PTHR11085">
    <property type="entry name" value="NAD-DEPENDENT PROTEIN DEACYLASE SIRTUIN-5, MITOCHONDRIAL-RELATED"/>
    <property type="match status" value="1"/>
</dbReference>
<feature type="binding site" evidence="4">
    <location>
        <position position="135"/>
    </location>
    <ligand>
        <name>Zn(2+)</name>
        <dbReference type="ChEBI" id="CHEBI:29105"/>
    </ligand>
</feature>
<dbReference type="GO" id="GO:0070403">
    <property type="term" value="F:NAD+ binding"/>
    <property type="evidence" value="ECO:0007669"/>
    <property type="project" value="InterPro"/>
</dbReference>
<dbReference type="EMBL" id="AGEG01000002">
    <property type="protein sequence ID" value="EHR38146.1"/>
    <property type="molecule type" value="Genomic_DNA"/>
</dbReference>
<dbReference type="SUPFAM" id="SSF52467">
    <property type="entry name" value="DHS-like NAD/FAD-binding domain"/>
    <property type="match status" value="1"/>
</dbReference>